<sequence>MDEMRATLDSLMGRDRNEYGANAKKGTSFKGETICKFFLLDFCPHDLFPNTRVDLGPCDREHRADLKVAFETDPEREFYQALFETEFARYLQRLVDQMENRIKRVQQRIDANNQPVELSKENEERVNSMNAEISELLKQQDEAGSKGDIDAAEKLNEKVAFLQREVSRLKNPNADIATIRESQLRVCATCGAMQSTGDAMCRFESHVSGKQHRGCERIRSKLAALKETEAEREEVLKKYQGKQAEVAAANTLSLKREAGQRDRELQADRERERDREERGSGPPRYRRSREGGHGGPPSEYASSRDRRRERERDRYYSSRDREREYRDRDYRAHRDREYSGRDRDRYRSGERDRERERSRYSTSYRSRDRSRDRSREPIYRSNGYQREDSHREGGSTPAKGSDSRGDPRNALKSFVHAGQSGSGRMPDHE</sequence>
<evidence type="ECO:0000256" key="1">
    <source>
        <dbReference type="ARBA" id="ARBA00005655"/>
    </source>
</evidence>
<dbReference type="OrthoDB" id="153872at2759"/>
<organism evidence="4 5">
    <name type="scientific">Cyclospora cayetanensis</name>
    <dbReference type="NCBI Taxonomy" id="88456"/>
    <lineage>
        <taxon>Eukaryota</taxon>
        <taxon>Sar</taxon>
        <taxon>Alveolata</taxon>
        <taxon>Apicomplexa</taxon>
        <taxon>Conoidasida</taxon>
        <taxon>Coccidia</taxon>
        <taxon>Eucoccidiorida</taxon>
        <taxon>Eimeriorina</taxon>
        <taxon>Eimeriidae</taxon>
        <taxon>Cyclospora</taxon>
    </lineage>
</organism>
<evidence type="ECO:0000313" key="4">
    <source>
        <dbReference type="Proteomes" id="UP000515125"/>
    </source>
</evidence>
<dbReference type="GO" id="GO:0003729">
    <property type="term" value="F:mRNA binding"/>
    <property type="evidence" value="ECO:0007669"/>
    <property type="project" value="InterPro"/>
</dbReference>
<dbReference type="GeneID" id="34623208"/>
<dbReference type="Proteomes" id="UP000515125">
    <property type="component" value="Unplaced"/>
</dbReference>
<evidence type="ECO:0000313" key="5">
    <source>
        <dbReference type="RefSeq" id="XP_022588021.2"/>
    </source>
</evidence>
<comment type="similarity">
    <text evidence="1">Belongs to the Luc7 family.</text>
</comment>
<feature type="coiled-coil region" evidence="2">
    <location>
        <begin position="218"/>
        <end position="245"/>
    </location>
</feature>
<evidence type="ECO:0000256" key="3">
    <source>
        <dbReference type="SAM" id="MobiDB-lite"/>
    </source>
</evidence>
<feature type="coiled-coil region" evidence="2">
    <location>
        <begin position="88"/>
        <end position="172"/>
    </location>
</feature>
<protein>
    <submittedName>
        <fullName evidence="5">Luc7-like protein 3</fullName>
    </submittedName>
</protein>
<evidence type="ECO:0000256" key="2">
    <source>
        <dbReference type="SAM" id="Coils"/>
    </source>
</evidence>
<reference evidence="5" key="1">
    <citation type="submission" date="2025-08" db="UniProtKB">
        <authorList>
            <consortium name="RefSeq"/>
        </authorList>
    </citation>
    <scope>IDENTIFICATION</scope>
</reference>
<feature type="region of interest" description="Disordered" evidence="3">
    <location>
        <begin position="250"/>
        <end position="429"/>
    </location>
</feature>
<dbReference type="GO" id="GO:0005685">
    <property type="term" value="C:U1 snRNP"/>
    <property type="evidence" value="ECO:0007669"/>
    <property type="project" value="InterPro"/>
</dbReference>
<dbReference type="Pfam" id="PF03194">
    <property type="entry name" value="LUC7"/>
    <property type="match status" value="1"/>
</dbReference>
<keyword evidence="4" id="KW-1185">Reference proteome</keyword>
<name>A0A6P5WCW5_9EIME</name>
<feature type="compositionally biased region" description="Basic and acidic residues" evidence="3">
    <location>
        <begin position="302"/>
        <end position="378"/>
    </location>
</feature>
<dbReference type="AlphaFoldDB" id="A0A6P5WCW5"/>
<dbReference type="RefSeq" id="XP_022588021.2">
    <property type="nucleotide sequence ID" value="XM_022736338.2"/>
</dbReference>
<dbReference type="PANTHER" id="PTHR12375">
    <property type="entry name" value="RNA-BINDING PROTEIN LUC7-RELATED"/>
    <property type="match status" value="1"/>
</dbReference>
<proteinExistence type="inferred from homology"/>
<gene>
    <name evidence="5" type="primary">LOC34623208</name>
</gene>
<dbReference type="InterPro" id="IPR004882">
    <property type="entry name" value="Luc7-rel"/>
</dbReference>
<dbReference type="GO" id="GO:0006376">
    <property type="term" value="P:mRNA splice site recognition"/>
    <property type="evidence" value="ECO:0007669"/>
    <property type="project" value="InterPro"/>
</dbReference>
<accession>A0A6P5WCW5</accession>
<keyword evidence="2" id="KW-0175">Coiled coil</keyword>
<feature type="compositionally biased region" description="Basic and acidic residues" evidence="3">
    <location>
        <begin position="254"/>
        <end position="279"/>
    </location>
</feature>